<dbReference type="AlphaFoldDB" id="A0AAV7ZDW5"/>
<evidence type="ECO:0000313" key="3">
    <source>
        <dbReference type="EMBL" id="KAJ3437949.1"/>
    </source>
</evidence>
<reference evidence="3" key="1">
    <citation type="submission" date="2022-08" db="EMBL/GenBank/DDBJ databases">
        <title>Novel sulphate-reducing endosymbionts in the free-living metamonad Anaeramoeba.</title>
        <authorList>
            <person name="Jerlstrom-Hultqvist J."/>
            <person name="Cepicka I."/>
            <person name="Gallot-Lavallee L."/>
            <person name="Salas-Leiva D."/>
            <person name="Curtis B.A."/>
            <person name="Zahonova K."/>
            <person name="Pipaliya S."/>
            <person name="Dacks J."/>
            <person name="Roger A.J."/>
        </authorList>
    </citation>
    <scope>NUCLEOTIDE SEQUENCE</scope>
    <source>
        <strain evidence="3">Busselton2</strain>
    </source>
</reference>
<accession>A0AAV7ZDW5</accession>
<dbReference type="InterPro" id="IPR001611">
    <property type="entry name" value="Leu-rich_rpt"/>
</dbReference>
<dbReference type="PROSITE" id="PS51450">
    <property type="entry name" value="LRR"/>
    <property type="match status" value="4"/>
</dbReference>
<dbReference type="SMART" id="SM00369">
    <property type="entry name" value="LRR_TYP"/>
    <property type="match status" value="6"/>
</dbReference>
<keyword evidence="1" id="KW-0433">Leucine-rich repeat</keyword>
<dbReference type="InterPro" id="IPR050216">
    <property type="entry name" value="LRR_domain-containing"/>
</dbReference>
<dbReference type="GO" id="GO:0005737">
    <property type="term" value="C:cytoplasm"/>
    <property type="evidence" value="ECO:0007669"/>
    <property type="project" value="TreeGrafter"/>
</dbReference>
<evidence type="ECO:0000313" key="4">
    <source>
        <dbReference type="Proteomes" id="UP001146793"/>
    </source>
</evidence>
<evidence type="ECO:0000256" key="2">
    <source>
        <dbReference type="ARBA" id="ARBA00022737"/>
    </source>
</evidence>
<gene>
    <name evidence="3" type="ORF">M0812_17127</name>
</gene>
<protein>
    <submittedName>
        <fullName evidence="3">Uncharacterized protein</fullName>
    </submittedName>
</protein>
<dbReference type="InterPro" id="IPR003591">
    <property type="entry name" value="Leu-rich_rpt_typical-subtyp"/>
</dbReference>
<dbReference type="Pfam" id="PF13855">
    <property type="entry name" value="LRR_8"/>
    <property type="match status" value="1"/>
</dbReference>
<keyword evidence="2" id="KW-0677">Repeat</keyword>
<comment type="caution">
    <text evidence="3">The sequence shown here is derived from an EMBL/GenBank/DDBJ whole genome shotgun (WGS) entry which is preliminary data.</text>
</comment>
<dbReference type="Pfam" id="PF00560">
    <property type="entry name" value="LRR_1"/>
    <property type="match status" value="3"/>
</dbReference>
<evidence type="ECO:0000256" key="1">
    <source>
        <dbReference type="ARBA" id="ARBA00022614"/>
    </source>
</evidence>
<organism evidence="3 4">
    <name type="scientific">Anaeramoeba flamelloides</name>
    <dbReference type="NCBI Taxonomy" id="1746091"/>
    <lineage>
        <taxon>Eukaryota</taxon>
        <taxon>Metamonada</taxon>
        <taxon>Anaeramoebidae</taxon>
        <taxon>Anaeramoeba</taxon>
    </lineage>
</organism>
<dbReference type="PANTHER" id="PTHR48051">
    <property type="match status" value="1"/>
</dbReference>
<dbReference type="Proteomes" id="UP001146793">
    <property type="component" value="Unassembled WGS sequence"/>
</dbReference>
<dbReference type="EMBL" id="JANTQA010000033">
    <property type="protein sequence ID" value="KAJ3437949.1"/>
    <property type="molecule type" value="Genomic_DNA"/>
</dbReference>
<dbReference type="PANTHER" id="PTHR48051:SF54">
    <property type="entry name" value="LEUCINE-RICH REPEAT-CONTAINING PROTEIN"/>
    <property type="match status" value="1"/>
</dbReference>
<dbReference type="Gene3D" id="3.80.10.10">
    <property type="entry name" value="Ribonuclease Inhibitor"/>
    <property type="match status" value="2"/>
</dbReference>
<dbReference type="SUPFAM" id="SSF52058">
    <property type="entry name" value="L domain-like"/>
    <property type="match status" value="1"/>
</dbReference>
<sequence>MTQRKQKKNNEKNENQNDLTYEKMLKAHFQKCSKEKEKNKSLNLSERRLVNLPIRAALKSKGVIDWWRMVSDLDLSGNKLDSHSIPTEFQELKSLRSLELHHNNFHEIPRVVLSLDQLRFLGFSNNQLSVIPNDIQKMSQLYGLSLANNKLGSIAPLCRVRTLRWLSLDSNLITQIPRLIKNMKLLECLYLRHNKIRSIPQELNKCKELHELCLSYNQITEIKNGVFVFNSLKILDLSGNPIQSLPQEIQNLKLDFLAIEDCLLTSKPNNLSSLTIIDDQNPYLSLLDLTQSEIDFDPQKVEWKEF</sequence>
<dbReference type="InterPro" id="IPR032675">
    <property type="entry name" value="LRR_dom_sf"/>
</dbReference>
<proteinExistence type="predicted"/>
<name>A0AAV7ZDW5_9EUKA</name>